<protein>
    <submittedName>
        <fullName evidence="1">Uncharacterized protein</fullName>
    </submittedName>
</protein>
<sequence length="131" mass="14826">MLFAKKRGYHCLVLFIQGEKPHPYLIISPSEVAADVLSTMKKLESSPLNSEDYLGSLAPFAIVQEIQGLSKIQIHNDSLSWSEPILYTDYAKKVGDRLQGFMSEDENVNEDLIYFIGEFTMMQDNGFLAPF</sequence>
<organism evidence="1 2">
    <name type="scientific">Caldalkalibacillus horti</name>
    <dbReference type="NCBI Taxonomy" id="77523"/>
    <lineage>
        <taxon>Bacteria</taxon>
        <taxon>Bacillati</taxon>
        <taxon>Bacillota</taxon>
        <taxon>Bacilli</taxon>
        <taxon>Bacillales</taxon>
        <taxon>Bacillaceae</taxon>
        <taxon>Caldalkalibacillus</taxon>
    </lineage>
</organism>
<name>A0ABT9VX23_9BACI</name>
<evidence type="ECO:0000313" key="2">
    <source>
        <dbReference type="Proteomes" id="UP001235840"/>
    </source>
</evidence>
<proteinExistence type="predicted"/>
<accession>A0ABT9VX23</accession>
<comment type="caution">
    <text evidence="1">The sequence shown here is derived from an EMBL/GenBank/DDBJ whole genome shotgun (WGS) entry which is preliminary data.</text>
</comment>
<dbReference type="RefSeq" id="WP_307392732.1">
    <property type="nucleotide sequence ID" value="NZ_BAAADK010000011.1"/>
</dbReference>
<gene>
    <name evidence="1" type="ORF">J2S11_001425</name>
</gene>
<dbReference type="EMBL" id="JAUSTY010000005">
    <property type="protein sequence ID" value="MDQ0165524.1"/>
    <property type="molecule type" value="Genomic_DNA"/>
</dbReference>
<reference evidence="1 2" key="1">
    <citation type="submission" date="2023-07" db="EMBL/GenBank/DDBJ databases">
        <title>Genomic Encyclopedia of Type Strains, Phase IV (KMG-IV): sequencing the most valuable type-strain genomes for metagenomic binning, comparative biology and taxonomic classification.</title>
        <authorList>
            <person name="Goeker M."/>
        </authorList>
    </citation>
    <scope>NUCLEOTIDE SEQUENCE [LARGE SCALE GENOMIC DNA]</scope>
    <source>
        <strain evidence="1 2">DSM 12751</strain>
    </source>
</reference>
<evidence type="ECO:0000313" key="1">
    <source>
        <dbReference type="EMBL" id="MDQ0165524.1"/>
    </source>
</evidence>
<dbReference type="Proteomes" id="UP001235840">
    <property type="component" value="Unassembled WGS sequence"/>
</dbReference>
<keyword evidence="2" id="KW-1185">Reference proteome</keyword>